<accession>R0EIP1</accession>
<evidence type="ECO:0000313" key="14">
    <source>
        <dbReference type="Proteomes" id="UP000013063"/>
    </source>
</evidence>
<dbReference type="eggNOG" id="COG1629">
    <property type="taxonomic scope" value="Bacteria"/>
</dbReference>
<dbReference type="PANTHER" id="PTHR40980:SF3">
    <property type="entry name" value="TONB-DEPENDENT RECEPTOR-LIKE BETA-BARREL DOMAIN-CONTAINING PROTEIN"/>
    <property type="match status" value="1"/>
</dbReference>
<keyword evidence="14" id="KW-1185">Reference proteome</keyword>
<dbReference type="InterPro" id="IPR036942">
    <property type="entry name" value="Beta-barrel_TonB_sf"/>
</dbReference>
<evidence type="ECO:0000256" key="3">
    <source>
        <dbReference type="ARBA" id="ARBA00022452"/>
    </source>
</evidence>
<dbReference type="PROSITE" id="PS52016">
    <property type="entry name" value="TONB_DEPENDENT_REC_3"/>
    <property type="match status" value="1"/>
</dbReference>
<keyword evidence="4 8" id="KW-0812">Transmembrane</keyword>
<evidence type="ECO:0000256" key="9">
    <source>
        <dbReference type="RuleBase" id="RU003357"/>
    </source>
</evidence>
<dbReference type="CDD" id="cd01347">
    <property type="entry name" value="ligand_gated_channel"/>
    <property type="match status" value="1"/>
</dbReference>
<dbReference type="InterPro" id="IPR000531">
    <property type="entry name" value="Beta-barrel_TonB"/>
</dbReference>
<feature type="signal peptide" evidence="10">
    <location>
        <begin position="1"/>
        <end position="33"/>
    </location>
</feature>
<dbReference type="PATRIC" id="fig|1292034.3.peg.3026"/>
<keyword evidence="3 8" id="KW-1134">Transmembrane beta strand</keyword>
<dbReference type="eggNOG" id="COG4771">
    <property type="taxonomic scope" value="Bacteria"/>
</dbReference>
<evidence type="ECO:0000256" key="1">
    <source>
        <dbReference type="ARBA" id="ARBA00004571"/>
    </source>
</evidence>
<dbReference type="PANTHER" id="PTHR40980">
    <property type="entry name" value="PLUG DOMAIN-CONTAINING PROTEIN"/>
    <property type="match status" value="1"/>
</dbReference>
<proteinExistence type="inferred from homology"/>
<keyword evidence="5 9" id="KW-0798">TonB box</keyword>
<comment type="caution">
    <text evidence="13">The sequence shown here is derived from an EMBL/GenBank/DDBJ whole genome shotgun (WGS) entry which is preliminary data.</text>
</comment>
<dbReference type="InterPro" id="IPR039426">
    <property type="entry name" value="TonB-dep_rcpt-like"/>
</dbReference>
<evidence type="ECO:0000256" key="10">
    <source>
        <dbReference type="SAM" id="SignalP"/>
    </source>
</evidence>
<comment type="similarity">
    <text evidence="8 9">Belongs to the TonB-dependent receptor family.</text>
</comment>
<evidence type="ECO:0000256" key="5">
    <source>
        <dbReference type="ARBA" id="ARBA00023077"/>
    </source>
</evidence>
<evidence type="ECO:0000259" key="12">
    <source>
        <dbReference type="Pfam" id="PF07715"/>
    </source>
</evidence>
<evidence type="ECO:0000256" key="4">
    <source>
        <dbReference type="ARBA" id="ARBA00022692"/>
    </source>
</evidence>
<feature type="domain" description="TonB-dependent receptor-like beta-barrel" evidence="11">
    <location>
        <begin position="472"/>
        <end position="997"/>
    </location>
</feature>
<keyword evidence="7 8" id="KW-0998">Cell outer membrane</keyword>
<evidence type="ECO:0000256" key="8">
    <source>
        <dbReference type="PROSITE-ProRule" id="PRU01360"/>
    </source>
</evidence>
<gene>
    <name evidence="13" type="ORF">OR37_03044</name>
</gene>
<dbReference type="Gene3D" id="2.40.170.20">
    <property type="entry name" value="TonB-dependent receptor, beta-barrel domain"/>
    <property type="match status" value="1"/>
</dbReference>
<keyword evidence="6 8" id="KW-0472">Membrane</keyword>
<evidence type="ECO:0000259" key="11">
    <source>
        <dbReference type="Pfam" id="PF00593"/>
    </source>
</evidence>
<evidence type="ECO:0000256" key="7">
    <source>
        <dbReference type="ARBA" id="ARBA00023237"/>
    </source>
</evidence>
<keyword evidence="2 8" id="KW-0813">Transport</keyword>
<evidence type="ECO:0000313" key="13">
    <source>
        <dbReference type="EMBL" id="ENZ81042.1"/>
    </source>
</evidence>
<keyword evidence="13" id="KW-0675">Receptor</keyword>
<evidence type="ECO:0000256" key="2">
    <source>
        <dbReference type="ARBA" id="ARBA00022448"/>
    </source>
</evidence>
<dbReference type="Proteomes" id="UP000013063">
    <property type="component" value="Unassembled WGS sequence"/>
</dbReference>
<dbReference type="InterPro" id="IPR037066">
    <property type="entry name" value="Plug_dom_sf"/>
</dbReference>
<dbReference type="SUPFAM" id="SSF56935">
    <property type="entry name" value="Porins"/>
    <property type="match status" value="1"/>
</dbReference>
<evidence type="ECO:0000256" key="6">
    <source>
        <dbReference type="ARBA" id="ARBA00023136"/>
    </source>
</evidence>
<dbReference type="GO" id="GO:0009279">
    <property type="term" value="C:cell outer membrane"/>
    <property type="evidence" value="ECO:0007669"/>
    <property type="project" value="UniProtKB-SubCell"/>
</dbReference>
<dbReference type="EMBL" id="APMP01000022">
    <property type="protein sequence ID" value="ENZ81042.1"/>
    <property type="molecule type" value="Genomic_DNA"/>
</dbReference>
<dbReference type="Gene3D" id="2.170.130.10">
    <property type="entry name" value="TonB-dependent receptor, plug domain"/>
    <property type="match status" value="1"/>
</dbReference>
<dbReference type="RefSeq" id="WP_004621667.1">
    <property type="nucleotide sequence ID" value="NZ_APMP01000022.1"/>
</dbReference>
<comment type="subcellular location">
    <subcellularLocation>
        <location evidence="1 8">Cell outer membrane</location>
        <topology evidence="1 8">Multi-pass membrane protein</topology>
    </subcellularLocation>
</comment>
<feature type="domain" description="TonB-dependent receptor plug" evidence="12">
    <location>
        <begin position="74"/>
        <end position="180"/>
    </location>
</feature>
<reference evidence="13 14" key="1">
    <citation type="journal article" date="2013" name="Genome Announc.">
        <title>Draft Genome Sequence for Caulobacter sp. Strain OR37, a Bacterium Tolerant to Heavy Metals.</title>
        <authorList>
            <person name="Utturkar S.M."/>
            <person name="Bollmann A."/>
            <person name="Brzoska R.M."/>
            <person name="Klingeman D.M."/>
            <person name="Epstein S.E."/>
            <person name="Palumbo A.V."/>
            <person name="Brown S.D."/>
        </authorList>
    </citation>
    <scope>NUCLEOTIDE SEQUENCE [LARGE SCALE GENOMIC DNA]</scope>
    <source>
        <strain evidence="13 14">OR37</strain>
    </source>
</reference>
<dbReference type="Pfam" id="PF07715">
    <property type="entry name" value="Plug"/>
    <property type="match status" value="1"/>
</dbReference>
<name>R0EIP1_CAUVI</name>
<protein>
    <submittedName>
        <fullName evidence="13">TonB-dependent receptor</fullName>
    </submittedName>
</protein>
<keyword evidence="10" id="KW-0732">Signal</keyword>
<dbReference type="OrthoDB" id="5476657at2"/>
<dbReference type="AlphaFoldDB" id="R0EIP1"/>
<dbReference type="NCBIfam" id="TIGR01782">
    <property type="entry name" value="TonB-Xanth-Caul"/>
    <property type="match status" value="1"/>
</dbReference>
<organism evidence="13 14">
    <name type="scientific">Caulobacter vibrioides OR37</name>
    <dbReference type="NCBI Taxonomy" id="1292034"/>
    <lineage>
        <taxon>Bacteria</taxon>
        <taxon>Pseudomonadati</taxon>
        <taxon>Pseudomonadota</taxon>
        <taxon>Alphaproteobacteria</taxon>
        <taxon>Caulobacterales</taxon>
        <taxon>Caulobacteraceae</taxon>
        <taxon>Caulobacter</taxon>
    </lineage>
</organism>
<dbReference type="InterPro" id="IPR012910">
    <property type="entry name" value="Plug_dom"/>
</dbReference>
<sequence length="1031" mass="112336" precursor="true">MSKTTKGRVRALQYGVSGGALALAMVFAGGASAQTTPASSPAPAEDQIEAVVVTGFRASLANALDIKRRENDLVDVIKAQDIADFPDLNLAESLQRVPGVSIDRDGGEGRTITVRGLGPDFTVVRLNGLEALATTGGKDTSGGANRGRQFDFSIFASELFNSITVRKSSSAMNEEGSLGAIIDMQASRPFDFSGPALSMGAKIGWNDLSRKSDPRFTFLASNRWDTGIGEVGALISVAYAQRKTLEEGSSTGRWENPSVPFNSSTAFPFWSSTTSLAGSGCPDTSATGPKSPGVYNPVSGPPLSCSQIGQTTASTSAPSGAAAGTANNLWHPRIPRYGRLQYDQKRLGVTGSLQWKPNDRSTLTLDALVANFTNNRDETYLEVISFSRPGAGLPQTDVVNFQADSKGNLIKGTFDDVDARVEYRHDDLKTEFNQFTLTYDTKFGERGHFNAIYGQSRSIQSNPVQTTFSFDRYDTDGYSYDYSKNDKLPSFNYGFDPTNPANWTYSPSAALGDPSLLRMRPSKATNTFKTFRADVDYEILNGFKLRYGGDYKEYGFSSWEQRLYSRNLSSTGTTFTAEAGFALPAGVSIANVSRVISGFGRGLDLPAGVPTSWLAPDLDKLKAAIGYDCNCINANGDFRLSTVNQLGAVRAITEKDTAFYLQGDFDYDIFNIPVRGNFGVRWVKTEQSALGHYNAGNTTVTVATPFGNLSEQVATDGVQTVSRQYTNTLPALNLAAQPFDNFYVRFAAAKTMTRPQLQNLTPGYTSISQSAQTVTRGNPDLAPMLSNNLDLTFEWYPDKETLLSAGVFQKDIKSYIQQLAVTLPYSETGLPTSLLSNGNTVDTQFLVTTQVNSQGGKLRGLELSAQKPFSFLPAPFDKFGAILNYTHVQSDIQYVIAQPTFTQATPGGPRVQTKPAVLLTQPLINLSPNAFNATLYYENGPLKARISGSYRDPYLIQVAPSATNNNDIRTKQKTFNLDSQISYQLKKFTVTLEMINLTDQADSKIDDSVRQASEEYTHYGRQFYLGVKYKF</sequence>
<dbReference type="STRING" id="1292034.OR37_03044"/>
<dbReference type="InterPro" id="IPR010104">
    <property type="entry name" value="TonB_rcpt_bac"/>
</dbReference>
<feature type="chain" id="PRO_5004349164" evidence="10">
    <location>
        <begin position="34"/>
        <end position="1031"/>
    </location>
</feature>
<dbReference type="Pfam" id="PF00593">
    <property type="entry name" value="TonB_dep_Rec_b-barrel"/>
    <property type="match status" value="1"/>
</dbReference>